<evidence type="ECO:0000313" key="1">
    <source>
        <dbReference type="EMBL" id="KAK3067760.1"/>
    </source>
</evidence>
<comment type="caution">
    <text evidence="1">The sequence shown here is derived from an EMBL/GenBank/DDBJ whole genome shotgun (WGS) entry which is preliminary data.</text>
</comment>
<organism evidence="1 2">
    <name type="scientific">Coniosporium uncinatum</name>
    <dbReference type="NCBI Taxonomy" id="93489"/>
    <lineage>
        <taxon>Eukaryota</taxon>
        <taxon>Fungi</taxon>
        <taxon>Dikarya</taxon>
        <taxon>Ascomycota</taxon>
        <taxon>Pezizomycotina</taxon>
        <taxon>Dothideomycetes</taxon>
        <taxon>Dothideomycetes incertae sedis</taxon>
        <taxon>Coniosporium</taxon>
    </lineage>
</organism>
<proteinExistence type="predicted"/>
<dbReference type="EMBL" id="JAWDJW010005446">
    <property type="protein sequence ID" value="KAK3067760.1"/>
    <property type="molecule type" value="Genomic_DNA"/>
</dbReference>
<protein>
    <submittedName>
        <fullName evidence="1">Uncharacterized protein</fullName>
    </submittedName>
</protein>
<accession>A0ACC3DFD0</accession>
<keyword evidence="2" id="KW-1185">Reference proteome</keyword>
<evidence type="ECO:0000313" key="2">
    <source>
        <dbReference type="Proteomes" id="UP001186974"/>
    </source>
</evidence>
<dbReference type="Proteomes" id="UP001186974">
    <property type="component" value="Unassembled WGS sequence"/>
</dbReference>
<reference evidence="1" key="1">
    <citation type="submission" date="2024-09" db="EMBL/GenBank/DDBJ databases">
        <title>Black Yeasts Isolated from many extreme environments.</title>
        <authorList>
            <person name="Coleine C."/>
            <person name="Stajich J.E."/>
            <person name="Selbmann L."/>
        </authorList>
    </citation>
    <scope>NUCLEOTIDE SEQUENCE</scope>
    <source>
        <strain evidence="1">CCFEE 5737</strain>
    </source>
</reference>
<sequence>MFGLRNDPWAPTANDRPASPRPASTTSENFGLPRPSSEGLRFGWPVDGWTQRTSPLGPDWGLTAPNSWSRHPSRRPSIQHGGSSTNLNHDLLSEMDIDDLQRPRPSPTQAPIGTRPQSSSASQTPQPATPPKLNPAAPNFKSLLSFSGKRSDKGKEKSTSSDPHHLRGESHSPDEPRKSRDGRSISTADSIAESRSSLDHAVSYTPSDPPTPAATSVGKESILQKISRKGSSSKFNIPGFGKKKEKASDIGTPDETDEDLSRSVDSASGSPLVGGASGSRSSVLSWSSLRKKSRKTEETPSLSESLASETGDEDDVSTPGVNAAT</sequence>
<gene>
    <name evidence="1" type="ORF">LTS18_000945</name>
</gene>
<name>A0ACC3DFD0_9PEZI</name>